<dbReference type="Pfam" id="PF07506">
    <property type="entry name" value="RepB"/>
    <property type="match status" value="1"/>
</dbReference>
<dbReference type="InterPro" id="IPR011111">
    <property type="entry name" value="Plasmid_RepB"/>
</dbReference>
<sequence length="297" mass="33615">MTTKRPVTSVKLGFEEASLRIPINVIMPLRNVSETVRRSVKYAQIAASIAEVGIIEPPVVVRDSADKEQFHLLDGHLRLDILRARGETEVVCLIALDDEAFTYNKRVSRIAIIQEHKMILNAIRKGVPEERLARALNVNIANIRMKRNLLVGICPETAELLRDKHVPLSVFTELRFLKPMRQIEAAQSMITMNRYSTGYARSLVASTPEDQLAEGRQRRRRGLTDEQISVMQRESENLDRQFKLVEQAYGADQLDLVQAIGYVNRLLGNARIVRHLAQHHAGILAELQKVMSLQEAA</sequence>
<accession>A0A4R1I0T9</accession>
<evidence type="ECO:0000313" key="2">
    <source>
        <dbReference type="EMBL" id="TCK23522.1"/>
    </source>
</evidence>
<dbReference type="Gene3D" id="3.90.1530.10">
    <property type="entry name" value="Conserved hypothetical protein from pyrococcus furiosus pfu- 392566-001, ParB domain"/>
    <property type="match status" value="1"/>
</dbReference>
<dbReference type="SMART" id="SM00470">
    <property type="entry name" value="ParB"/>
    <property type="match status" value="1"/>
</dbReference>
<dbReference type="EMBL" id="SMFY01000003">
    <property type="protein sequence ID" value="TCK23522.1"/>
    <property type="molecule type" value="Genomic_DNA"/>
</dbReference>
<organism evidence="2 3">
    <name type="scientific">Ancylobacter aquaticus</name>
    <dbReference type="NCBI Taxonomy" id="100"/>
    <lineage>
        <taxon>Bacteria</taxon>
        <taxon>Pseudomonadati</taxon>
        <taxon>Pseudomonadota</taxon>
        <taxon>Alphaproteobacteria</taxon>
        <taxon>Hyphomicrobiales</taxon>
        <taxon>Xanthobacteraceae</taxon>
        <taxon>Ancylobacter</taxon>
    </lineage>
</organism>
<proteinExistence type="predicted"/>
<dbReference type="SUPFAM" id="SSF110849">
    <property type="entry name" value="ParB/Sulfiredoxin"/>
    <property type="match status" value="1"/>
</dbReference>
<dbReference type="RefSeq" id="WP_131836475.1">
    <property type="nucleotide sequence ID" value="NZ_SMFY01000003.1"/>
</dbReference>
<comment type="caution">
    <text evidence="2">The sequence shown here is derived from an EMBL/GenBank/DDBJ whole genome shotgun (WGS) entry which is preliminary data.</text>
</comment>
<protein>
    <submittedName>
        <fullName evidence="2">ParB-like nuclease family protein</fullName>
    </submittedName>
</protein>
<dbReference type="Pfam" id="PF02195">
    <property type="entry name" value="ParB_N"/>
    <property type="match status" value="1"/>
</dbReference>
<dbReference type="InterPro" id="IPR003115">
    <property type="entry name" value="ParB_N"/>
</dbReference>
<dbReference type="OrthoDB" id="7632576at2"/>
<name>A0A4R1I0T9_ANCAQ</name>
<dbReference type="InterPro" id="IPR036086">
    <property type="entry name" value="ParB/Sulfiredoxin_sf"/>
</dbReference>
<feature type="domain" description="ParB-like N-terminal" evidence="1">
    <location>
        <begin position="19"/>
        <end position="113"/>
    </location>
</feature>
<gene>
    <name evidence="2" type="ORF">EV667_3359</name>
</gene>
<reference evidence="2 3" key="1">
    <citation type="submission" date="2019-03" db="EMBL/GenBank/DDBJ databases">
        <title>Genomic Encyclopedia of Type Strains, Phase IV (KMG-IV): sequencing the most valuable type-strain genomes for metagenomic binning, comparative biology and taxonomic classification.</title>
        <authorList>
            <person name="Goeker M."/>
        </authorList>
    </citation>
    <scope>NUCLEOTIDE SEQUENCE [LARGE SCALE GENOMIC DNA]</scope>
    <source>
        <strain evidence="2 3">DSM 101</strain>
    </source>
</reference>
<dbReference type="SUPFAM" id="SSF109709">
    <property type="entry name" value="KorB DNA-binding domain-like"/>
    <property type="match status" value="1"/>
</dbReference>
<evidence type="ECO:0000313" key="3">
    <source>
        <dbReference type="Proteomes" id="UP000295030"/>
    </source>
</evidence>
<evidence type="ECO:0000259" key="1">
    <source>
        <dbReference type="SMART" id="SM00470"/>
    </source>
</evidence>
<keyword evidence="3" id="KW-1185">Reference proteome</keyword>
<dbReference type="AlphaFoldDB" id="A0A4R1I0T9"/>
<dbReference type="Proteomes" id="UP000295030">
    <property type="component" value="Unassembled WGS sequence"/>
</dbReference>